<dbReference type="GeneID" id="57903483"/>
<name>A0A380Q0R9_YERFR</name>
<dbReference type="GO" id="GO:0019867">
    <property type="term" value="C:outer membrane"/>
    <property type="evidence" value="ECO:0007669"/>
    <property type="project" value="InterPro"/>
</dbReference>
<dbReference type="OrthoDB" id="8610050at2"/>
<dbReference type="GO" id="GO:0016787">
    <property type="term" value="F:hydrolase activity"/>
    <property type="evidence" value="ECO:0007669"/>
    <property type="project" value="UniProtKB-KW"/>
</dbReference>
<dbReference type="PRINTS" id="PR01484">
    <property type="entry name" value="PRTACTNFAMLY"/>
</dbReference>
<dbReference type="Proteomes" id="UP000254835">
    <property type="component" value="Unassembled WGS sequence"/>
</dbReference>
<dbReference type="SUPFAM" id="SSF103515">
    <property type="entry name" value="Autotransporter"/>
    <property type="match status" value="1"/>
</dbReference>
<proteinExistence type="predicted"/>
<dbReference type="EC" id="3.4.21.-" evidence="2"/>
<dbReference type="Pfam" id="PF03797">
    <property type="entry name" value="Autotransporter"/>
    <property type="match status" value="1"/>
</dbReference>
<dbReference type="AlphaFoldDB" id="A0A380Q0R9"/>
<dbReference type="InterPro" id="IPR051551">
    <property type="entry name" value="Autotransporter_adhesion"/>
</dbReference>
<dbReference type="EMBL" id="UHJA01000001">
    <property type="protein sequence ID" value="SUP79353.1"/>
    <property type="molecule type" value="Genomic_DNA"/>
</dbReference>
<dbReference type="InterPro" id="IPR005546">
    <property type="entry name" value="Autotransporte_beta"/>
</dbReference>
<dbReference type="Gene3D" id="2.40.128.130">
    <property type="entry name" value="Autotransporter beta-domain"/>
    <property type="match status" value="1"/>
</dbReference>
<evidence type="ECO:0000313" key="3">
    <source>
        <dbReference type="Proteomes" id="UP000254835"/>
    </source>
</evidence>
<organism evidence="2 3">
    <name type="scientific">Yersinia frederiksenii</name>
    <dbReference type="NCBI Taxonomy" id="29484"/>
    <lineage>
        <taxon>Bacteria</taxon>
        <taxon>Pseudomonadati</taxon>
        <taxon>Pseudomonadota</taxon>
        <taxon>Gammaproteobacteria</taxon>
        <taxon>Enterobacterales</taxon>
        <taxon>Yersiniaceae</taxon>
        <taxon>Yersinia</taxon>
    </lineage>
</organism>
<dbReference type="InterPro" id="IPR006315">
    <property type="entry name" value="OM_autotransptr_brl_dom"/>
</dbReference>
<evidence type="ECO:0000259" key="1">
    <source>
        <dbReference type="PROSITE" id="PS51208"/>
    </source>
</evidence>
<dbReference type="PROSITE" id="PS51208">
    <property type="entry name" value="AUTOTRANSPORTER"/>
    <property type="match status" value="1"/>
</dbReference>
<dbReference type="InterPro" id="IPR036709">
    <property type="entry name" value="Autotransporte_beta_dom_sf"/>
</dbReference>
<dbReference type="PANTHER" id="PTHR35037:SF3">
    <property type="entry name" value="C-TERMINAL REGION OF AIDA-LIKE PROTEIN"/>
    <property type="match status" value="1"/>
</dbReference>
<dbReference type="SMART" id="SM00869">
    <property type="entry name" value="Autotransporter"/>
    <property type="match status" value="1"/>
</dbReference>
<dbReference type="PANTHER" id="PTHR35037">
    <property type="entry name" value="C-TERMINAL REGION OF AIDA-LIKE PROTEIN"/>
    <property type="match status" value="1"/>
</dbReference>
<accession>A0A380Q0R9</accession>
<evidence type="ECO:0000313" key="2">
    <source>
        <dbReference type="EMBL" id="SUP79353.1"/>
    </source>
</evidence>
<protein>
    <submittedName>
        <fullName evidence="2">Putative autotransporter protein</fullName>
        <ecNumber evidence="2">3.4.21.-</ecNumber>
    </submittedName>
</protein>
<dbReference type="RefSeq" id="WP_032910765.1">
    <property type="nucleotide sequence ID" value="NZ_CABHXP010000077.1"/>
</dbReference>
<reference evidence="2 3" key="1">
    <citation type="submission" date="2018-06" db="EMBL/GenBank/DDBJ databases">
        <authorList>
            <consortium name="Pathogen Informatics"/>
            <person name="Doyle S."/>
        </authorList>
    </citation>
    <scope>NUCLEOTIDE SEQUENCE [LARGE SCALE GENOMIC DNA]</scope>
    <source>
        <strain evidence="2 3">NCTC11470</strain>
    </source>
</reference>
<keyword evidence="2" id="KW-0378">Hydrolase</keyword>
<feature type="domain" description="Autotransporter" evidence="1">
    <location>
        <begin position="493"/>
        <end position="763"/>
    </location>
</feature>
<gene>
    <name evidence="2" type="primary">espC</name>
    <name evidence="2" type="ORF">NCTC11470_04485</name>
</gene>
<sequence>MYSWKNKLKKIRPLILPILISNIICSGYGMAGSSDLFYTSTKIDPQSFNLSDVIATDGNYSANISVDNPNPALEVYIAQAETDDENYHIGDYFVNIHGNNILNPEGYTAFFGLSAQKNNTISLNNFSFINSLVVGDGHNNSTALLAANGSNITINGKVYINSLVEMDTSGTGTATTANNGLYAKDEGTSITANSGDIYINTYTKNFLELLEHNNTYPEGGAKSDAISGKYGGQVTVNQTGQYRLNVLGNMDLGDDAAEGGGGITAVFNGADSYWHGHEVNFYDTTSNAWIGALDVTLMNKAHWIPDELNAEISALNLQKDGVVNLHGFNLHTNKSQNESVKIYDLKGNNGIFLIDVNTSKTDGQCKNGSDFIEVVSSSTGGSHYIEALNANKFADLSEDIWVADAANNITFKPYEQIDITNEYVYDYKPILRSDIKPGDPASQYGTNWYITKIDKQLSAPSHTVMANASLNYATATARLEIDSLNKRLGELRNDQQEYGLWLRYKGGEMKSKHGSYFKNQYHFYQLGYDNKDENEHGIWTKGIAAHYLDGKSEFTYGSGDNKSYGGTIYGSWQRHEKQDYVDLVLKYSHLKNHFDYQNTFGAGGYGAGSNWSWSASAEYGREFSLDNGNFIEPQGQLVYTYINKANYTTSSGLEVNQDNINSVIGRAGVRVGHRFEDNSNNDIYLKADLLHEFAGDRSVTVLGKDTTLTTKQGGDDSWITYGIGTNIQLTKENNSRFYLDVEKSAGGDVNTNWQVNAGLRWEW</sequence>
<dbReference type="NCBIfam" id="TIGR01414">
    <property type="entry name" value="autotrans_barl"/>
    <property type="match status" value="1"/>
</dbReference>
<dbReference type="InterPro" id="IPR003991">
    <property type="entry name" value="Pertactin_virulence_factor"/>
</dbReference>